<name>A0A4Z2EJM8_9TELE</name>
<evidence type="ECO:0000313" key="2">
    <source>
        <dbReference type="Proteomes" id="UP000314294"/>
    </source>
</evidence>
<comment type="caution">
    <text evidence="1">The sequence shown here is derived from an EMBL/GenBank/DDBJ whole genome shotgun (WGS) entry which is preliminary data.</text>
</comment>
<keyword evidence="2" id="KW-1185">Reference proteome</keyword>
<dbReference type="AlphaFoldDB" id="A0A4Z2EJM8"/>
<organism evidence="1 2">
    <name type="scientific">Liparis tanakae</name>
    <name type="common">Tanaka's snailfish</name>
    <dbReference type="NCBI Taxonomy" id="230148"/>
    <lineage>
        <taxon>Eukaryota</taxon>
        <taxon>Metazoa</taxon>
        <taxon>Chordata</taxon>
        <taxon>Craniata</taxon>
        <taxon>Vertebrata</taxon>
        <taxon>Euteleostomi</taxon>
        <taxon>Actinopterygii</taxon>
        <taxon>Neopterygii</taxon>
        <taxon>Teleostei</taxon>
        <taxon>Neoteleostei</taxon>
        <taxon>Acanthomorphata</taxon>
        <taxon>Eupercaria</taxon>
        <taxon>Perciformes</taxon>
        <taxon>Cottioidei</taxon>
        <taxon>Cottales</taxon>
        <taxon>Liparidae</taxon>
        <taxon>Liparis</taxon>
    </lineage>
</organism>
<protein>
    <submittedName>
        <fullName evidence="1">Uncharacterized protein</fullName>
    </submittedName>
</protein>
<reference evidence="1 2" key="1">
    <citation type="submission" date="2019-03" db="EMBL/GenBank/DDBJ databases">
        <title>First draft genome of Liparis tanakae, snailfish: a comprehensive survey of snailfish specific genes.</title>
        <authorList>
            <person name="Kim W."/>
            <person name="Song I."/>
            <person name="Jeong J.-H."/>
            <person name="Kim D."/>
            <person name="Kim S."/>
            <person name="Ryu S."/>
            <person name="Song J.Y."/>
            <person name="Lee S.K."/>
        </authorList>
    </citation>
    <scope>NUCLEOTIDE SEQUENCE [LARGE SCALE GENOMIC DNA]</scope>
    <source>
        <tissue evidence="1">Muscle</tissue>
    </source>
</reference>
<sequence length="42" mass="4995">MVPRLFLQKAFCQGDFPSQLRPFEEIHRDQQRVSSTTCECHK</sequence>
<proteinExistence type="predicted"/>
<dbReference type="EMBL" id="SRLO01006112">
    <property type="protein sequence ID" value="TNN29066.1"/>
    <property type="molecule type" value="Genomic_DNA"/>
</dbReference>
<dbReference type="Proteomes" id="UP000314294">
    <property type="component" value="Unassembled WGS sequence"/>
</dbReference>
<evidence type="ECO:0000313" key="1">
    <source>
        <dbReference type="EMBL" id="TNN29066.1"/>
    </source>
</evidence>
<accession>A0A4Z2EJM8</accession>
<gene>
    <name evidence="1" type="ORF">EYF80_060785</name>
</gene>